<dbReference type="InterPro" id="IPR050194">
    <property type="entry name" value="Glycosyltransferase_grp1"/>
</dbReference>
<dbReference type="RefSeq" id="WP_118379134.1">
    <property type="nucleotide sequence ID" value="NZ_CABJDQ010000001.1"/>
</dbReference>
<dbReference type="GeneID" id="66465913"/>
<reference evidence="3 4" key="1">
    <citation type="submission" date="2018-08" db="EMBL/GenBank/DDBJ databases">
        <title>A genome reference for cultivated species of the human gut microbiota.</title>
        <authorList>
            <person name="Zou Y."/>
            <person name="Xue W."/>
            <person name="Luo G."/>
        </authorList>
    </citation>
    <scope>NUCLEOTIDE SEQUENCE [LARGE SCALE GENOMIC DNA]</scope>
    <source>
        <strain evidence="3 4">AF37-4</strain>
    </source>
</reference>
<dbReference type="SUPFAM" id="SSF53756">
    <property type="entry name" value="UDP-Glycosyltransferase/glycogen phosphorylase"/>
    <property type="match status" value="1"/>
</dbReference>
<proteinExistence type="predicted"/>
<protein>
    <submittedName>
        <fullName evidence="3">Glycosyltransferase family 1 protein</fullName>
    </submittedName>
</protein>
<dbReference type="EMBL" id="QROT01000001">
    <property type="protein sequence ID" value="RHL48124.1"/>
    <property type="molecule type" value="Genomic_DNA"/>
</dbReference>
<feature type="domain" description="Glycosyl transferase family 1" evidence="1">
    <location>
        <begin position="184"/>
        <end position="342"/>
    </location>
</feature>
<dbReference type="GO" id="GO:0016757">
    <property type="term" value="F:glycosyltransferase activity"/>
    <property type="evidence" value="ECO:0007669"/>
    <property type="project" value="InterPro"/>
</dbReference>
<dbReference type="PANTHER" id="PTHR45947">
    <property type="entry name" value="SULFOQUINOVOSYL TRANSFERASE SQD2"/>
    <property type="match status" value="1"/>
</dbReference>
<dbReference type="Proteomes" id="UP000283314">
    <property type="component" value="Unassembled WGS sequence"/>
</dbReference>
<evidence type="ECO:0000259" key="1">
    <source>
        <dbReference type="Pfam" id="PF00534"/>
    </source>
</evidence>
<dbReference type="CDD" id="cd03812">
    <property type="entry name" value="GT4_CapH-like"/>
    <property type="match status" value="1"/>
</dbReference>
<dbReference type="PANTHER" id="PTHR45947:SF3">
    <property type="entry name" value="SULFOQUINOVOSYL TRANSFERASE SQD2"/>
    <property type="match status" value="1"/>
</dbReference>
<dbReference type="Pfam" id="PF13439">
    <property type="entry name" value="Glyco_transf_4"/>
    <property type="match status" value="1"/>
</dbReference>
<evidence type="ECO:0000259" key="2">
    <source>
        <dbReference type="Pfam" id="PF13439"/>
    </source>
</evidence>
<name>A0A415LIG1_9FIRM</name>
<sequence>MIRILHSVSNMDRAGIETMLMNYYRHIDRNKVQFDFLCNKTKPGAYDEEIKKMGGKIYHTPGLNPIKYRQYLKCMKKIFKNNPEYKIVEAHNGALGVYALHAAKKYKIPIRIFHAHGASITKDWKWPIKRVCKALLPLNMNRHFTCGKAAAECYFGEKIVSMNDYEFIPNAINTKKFVFNPSVRERMRKENNLENKNVIGHVGRFMPQKNHNFLIDVFLEYLKIDNNAHLVLLGDGELLDTITRKIKEKGIEEKVTLVGNVSNVNEWYQAFDCFVLPSIWEGLPVVGVEAQAADLPCIFSASITREIGLSSRAKFVSTKNKEQWISEIKKAMEDKKREDTSELIKNNNYDIEIEAVKLENKYIELAGETK</sequence>
<dbReference type="AlphaFoldDB" id="A0A415LIG1"/>
<dbReference type="InterPro" id="IPR001296">
    <property type="entry name" value="Glyco_trans_1"/>
</dbReference>
<evidence type="ECO:0000313" key="3">
    <source>
        <dbReference type="EMBL" id="RHL48124.1"/>
    </source>
</evidence>
<gene>
    <name evidence="3" type="ORF">DW018_01540</name>
</gene>
<evidence type="ECO:0000313" key="4">
    <source>
        <dbReference type="Proteomes" id="UP000283314"/>
    </source>
</evidence>
<dbReference type="InterPro" id="IPR028098">
    <property type="entry name" value="Glyco_trans_4-like_N"/>
</dbReference>
<feature type="domain" description="Glycosyltransferase subfamily 4-like N-terminal" evidence="2">
    <location>
        <begin position="15"/>
        <end position="175"/>
    </location>
</feature>
<accession>A0A415LIG1</accession>
<dbReference type="Gene3D" id="3.40.50.2000">
    <property type="entry name" value="Glycogen Phosphorylase B"/>
    <property type="match status" value="2"/>
</dbReference>
<dbReference type="Pfam" id="PF00534">
    <property type="entry name" value="Glycos_transf_1"/>
    <property type="match status" value="1"/>
</dbReference>
<comment type="caution">
    <text evidence="3">The sequence shown here is derived from an EMBL/GenBank/DDBJ whole genome shotgun (WGS) entry which is preliminary data.</text>
</comment>
<organism evidence="3 4">
    <name type="scientific">Eubacterium ventriosum</name>
    <dbReference type="NCBI Taxonomy" id="39496"/>
    <lineage>
        <taxon>Bacteria</taxon>
        <taxon>Bacillati</taxon>
        <taxon>Bacillota</taxon>
        <taxon>Clostridia</taxon>
        <taxon>Eubacteriales</taxon>
        <taxon>Eubacteriaceae</taxon>
        <taxon>Eubacterium</taxon>
    </lineage>
</organism>
<keyword evidence="3" id="KW-0808">Transferase</keyword>